<sequence>MSRKNIGQALGRVQQVSATQAQPKETEAERSKRLAERERRAEQTDAASRTYAPNQPAPANVEAEGQGAQPRKPAVRHTISMPTEEDELLHAIFQRLLYATGKPIKNSEVLRMGLLALAEVSDDEELVRRYEGLQRLKPGRQSRN</sequence>
<evidence type="ECO:0000313" key="2">
    <source>
        <dbReference type="EMBL" id="MBK1669183.1"/>
    </source>
</evidence>
<reference evidence="2 3" key="1">
    <citation type="journal article" date="2020" name="Microorganisms">
        <title>Osmotic Adaptation and Compatible Solute Biosynthesis of Phototrophic Bacteria as Revealed from Genome Analyses.</title>
        <authorList>
            <person name="Imhoff J.F."/>
            <person name="Rahn T."/>
            <person name="Kunzel S."/>
            <person name="Keller A."/>
            <person name="Neulinger S.C."/>
        </authorList>
    </citation>
    <scope>NUCLEOTIDE SEQUENCE [LARGE SCALE GENOMIC DNA]</scope>
    <source>
        <strain evidence="2 3">DSM 9895</strain>
    </source>
</reference>
<organism evidence="2 3">
    <name type="scientific">Rhodovibrio sodomensis</name>
    <dbReference type="NCBI Taxonomy" id="1088"/>
    <lineage>
        <taxon>Bacteria</taxon>
        <taxon>Pseudomonadati</taxon>
        <taxon>Pseudomonadota</taxon>
        <taxon>Alphaproteobacteria</taxon>
        <taxon>Rhodospirillales</taxon>
        <taxon>Rhodovibrionaceae</taxon>
        <taxon>Rhodovibrio</taxon>
    </lineage>
</organism>
<protein>
    <submittedName>
        <fullName evidence="2">Uncharacterized protein</fullName>
    </submittedName>
</protein>
<keyword evidence="3" id="KW-1185">Reference proteome</keyword>
<gene>
    <name evidence="2" type="ORF">CKO28_14190</name>
</gene>
<name>A0ABS1DI42_9PROT</name>
<proteinExistence type="predicted"/>
<evidence type="ECO:0000256" key="1">
    <source>
        <dbReference type="SAM" id="MobiDB-lite"/>
    </source>
</evidence>
<accession>A0ABS1DI42</accession>
<feature type="compositionally biased region" description="Polar residues" evidence="1">
    <location>
        <begin position="14"/>
        <end position="23"/>
    </location>
</feature>
<dbReference type="EMBL" id="NRRL01000041">
    <property type="protein sequence ID" value="MBK1669183.1"/>
    <property type="molecule type" value="Genomic_DNA"/>
</dbReference>
<dbReference type="Proteomes" id="UP001296873">
    <property type="component" value="Unassembled WGS sequence"/>
</dbReference>
<feature type="region of interest" description="Disordered" evidence="1">
    <location>
        <begin position="1"/>
        <end position="77"/>
    </location>
</feature>
<evidence type="ECO:0000313" key="3">
    <source>
        <dbReference type="Proteomes" id="UP001296873"/>
    </source>
</evidence>
<dbReference type="RefSeq" id="WP_200341512.1">
    <property type="nucleotide sequence ID" value="NZ_NRRL01000041.1"/>
</dbReference>
<comment type="caution">
    <text evidence="2">The sequence shown here is derived from an EMBL/GenBank/DDBJ whole genome shotgun (WGS) entry which is preliminary data.</text>
</comment>
<feature type="compositionally biased region" description="Basic and acidic residues" evidence="1">
    <location>
        <begin position="24"/>
        <end position="43"/>
    </location>
</feature>